<evidence type="ECO:0000256" key="5">
    <source>
        <dbReference type="ARBA" id="ARBA00022737"/>
    </source>
</evidence>
<feature type="active site" evidence="10 11">
    <location>
        <position position="1095"/>
    </location>
</feature>
<dbReference type="InterPro" id="IPR000169">
    <property type="entry name" value="Pept_cys_AS"/>
</dbReference>
<dbReference type="Pfam" id="PF00648">
    <property type="entry name" value="Peptidase_C2"/>
    <property type="match status" value="1"/>
</dbReference>
<feature type="compositionally biased region" description="Polar residues" evidence="13">
    <location>
        <begin position="225"/>
        <end position="249"/>
    </location>
</feature>
<dbReference type="GO" id="GO:0005737">
    <property type="term" value="C:cytoplasm"/>
    <property type="evidence" value="ECO:0007669"/>
    <property type="project" value="TreeGrafter"/>
</dbReference>
<evidence type="ECO:0000313" key="16">
    <source>
        <dbReference type="EMBL" id="EDW78388.2"/>
    </source>
</evidence>
<feature type="domain" description="RanBP2-type" evidence="14">
    <location>
        <begin position="1"/>
        <end position="35"/>
    </location>
</feature>
<dbReference type="PROSITE" id="PS00139">
    <property type="entry name" value="THIOL_PROTEASE_CYS"/>
    <property type="match status" value="1"/>
</dbReference>
<dbReference type="PROSITE" id="PS50199">
    <property type="entry name" value="ZF_RANBP2_2"/>
    <property type="match status" value="4"/>
</dbReference>
<dbReference type="InterPro" id="IPR001300">
    <property type="entry name" value="Peptidase_C2_calpain_cat"/>
</dbReference>
<dbReference type="HOGENOM" id="CLU_003001_3_0_1"/>
<keyword evidence="5" id="KW-0677">Repeat</keyword>
<feature type="compositionally biased region" description="Low complexity" evidence="13">
    <location>
        <begin position="174"/>
        <end position="200"/>
    </location>
</feature>
<feature type="active site" evidence="10 11">
    <location>
        <position position="1115"/>
    </location>
</feature>
<dbReference type="SMART" id="SM00547">
    <property type="entry name" value="ZnF_RBZ"/>
    <property type="match status" value="6"/>
</dbReference>
<feature type="compositionally biased region" description="Polar residues" evidence="13">
    <location>
        <begin position="40"/>
        <end position="56"/>
    </location>
</feature>
<accession>B4N1Z9</accession>
<feature type="compositionally biased region" description="Gly residues" evidence="13">
    <location>
        <begin position="374"/>
        <end position="383"/>
    </location>
</feature>
<dbReference type="OrthoDB" id="424753at2759"/>
<dbReference type="SMART" id="SM00230">
    <property type="entry name" value="CysPc"/>
    <property type="match status" value="1"/>
</dbReference>
<feature type="region of interest" description="Disordered" evidence="13">
    <location>
        <begin position="364"/>
        <end position="399"/>
    </location>
</feature>
<evidence type="ECO:0000256" key="11">
    <source>
        <dbReference type="PROSITE-ProRule" id="PRU00239"/>
    </source>
</evidence>
<dbReference type="GO" id="GO:0006508">
    <property type="term" value="P:proteolysis"/>
    <property type="evidence" value="ECO:0007669"/>
    <property type="project" value="UniProtKB-KW"/>
</dbReference>
<keyword evidence="7 11" id="KW-0378">Hydrolase</keyword>
<evidence type="ECO:0000256" key="1">
    <source>
        <dbReference type="ARBA" id="ARBA00007623"/>
    </source>
</evidence>
<dbReference type="InterPro" id="IPR001876">
    <property type="entry name" value="Znf_RanBP2"/>
</dbReference>
<dbReference type="CDD" id="cd00044">
    <property type="entry name" value="CysPc"/>
    <property type="match status" value="1"/>
</dbReference>
<keyword evidence="3 11" id="KW-0645">Protease</keyword>
<evidence type="ECO:0000256" key="2">
    <source>
        <dbReference type="ARBA" id="ARBA00022553"/>
    </source>
</evidence>
<evidence type="ECO:0000256" key="10">
    <source>
        <dbReference type="PIRSR" id="PIRSR622684-1"/>
    </source>
</evidence>
<feature type="region of interest" description="Disordered" evidence="13">
    <location>
        <begin position="174"/>
        <end position="249"/>
    </location>
</feature>
<name>B4N1Z9_DROWI</name>
<feature type="region of interest" description="Disordered" evidence="13">
    <location>
        <begin position="433"/>
        <end position="456"/>
    </location>
</feature>
<dbReference type="GO" id="GO:0008270">
    <property type="term" value="F:zinc ion binding"/>
    <property type="evidence" value="ECO:0007669"/>
    <property type="project" value="UniProtKB-KW"/>
</dbReference>
<dbReference type="SUPFAM" id="SSF90209">
    <property type="entry name" value="Ran binding protein zinc finger-like"/>
    <property type="match status" value="1"/>
</dbReference>
<sequence length="1444" mass="158173">MGTISSVLQWSCTKCNTINPTESLKCYNCGTVRKVFPSPTATLSQTQQPGNNTSIMRTRPNPIATTPPADKEILLNDKSKIVTRHVYKTLLRGCLKRPQRNSQNLPANCVDCEDTRKYIKNSIELYRHFSNPALNRRWICHHCETDNNSVTWHCVICDTVSYLAPIYKDGQLKGSSADGASGSASDTSTELQQPQQQLIQEDQRYHHYNNKAGAGAGAGAGGGSKQQPLLRSSNGHFRRTQSLSTAIDKTTSSGRSCHICYVNNQSKDIFNLPKPTHQQLLDIATPTTTTTTTQQPQQQFTIPRNGVFIAVNEWSEPAIKRDTTTNITMQQQQQQLPIPIYAQVNKHHKLKKKQISQEMVTAPVNNNDSSGSNSGIGIGGGGSIDLTDSSEIMPGDADVTSETETSTIALASCSSVDLHVEEHSIYAKVWKGPRKTTESKITHEPGNSSSNNSSRLVAATSSSSAAAAAAAAAACSSSNSSRKMWTCIKCSYAYNRLWSQTCEMCDAKQEQQQRPQQQVRQHTHALHITQMIIKTPRDEPWTCKKCTLVNYSSAMACIVCGGSKLKSISSIEDMTLRKGEFWTCSHCTLKNSLHSGLCSACKSIRLLPVESALSVAPPLAATVPSVRERPDGQSHEEPHVGSSGNAGGGGGGGSEVKTPTMLQLPAAPVHRGSRSPSPRAIGGGGGSGPAAGGGNGGVVQQQQHSQQPQHQHQHQPLQQRSSSGAIPKRHSTGGSIVPRNISIASGLAATSSYNIQQGSAPSAGSASVVSSSSTSSSIKKWQCPACTYENCAASVVCDICSSPRGLVNAVLTDALARKSIRVALTNPDIRQESKLMENLRQLEETEALTKWQNIIQYCRDNNELFVDDSFPPAPKSLYYNPVSSAAEGNPVVQWRRPHEINCDGGAYPPWAVFRTPLPSDICQGVLGNCWLLSALAVLAEREDLVKEVLVTKEICPQGAYQVRLCKDGKWTTVLVDDLLPCDKRGHLVYSQAKRKQLWVPLIEKAVAKIHGCYEALVSGRAIEGLATLTGAPCESIPLQASSLPMPSEDELDKDLIWAQLLSSRCVRFLMGASCGGGNMKVDEEEYQHKGLRPRHAYSVLDVKDIQGHRLLKLRNPWGHYSWRGDWSDDSELWTDDLRDALMPHGASEGVFWISFEDVLNYFDCIDICKVRSGWNEVRLQGTLQPLCSISCVLLTVLEPTEAEFTLFQEGQRNSEKSQRSQLDLCVVIFRTRSPAAPEIGRLVEHSKRQVRGFVGCHKMLERDIYLLVCLAFNHWHTGIEDPHQYPQCILAIHSSKRLLVEQITPSPHLLADAIISLTLTKGQRHEGREGMTAYYLTKGWAGLVVMVENRHENKWIHVKCDCQESYNVVSTRGELKTVDSVPPLQRQVIIVLTQLEGSGGFSIAHRLTHRLANSRGLHDWGPPGATHCPPIENVHGLHAPRLIT</sequence>
<evidence type="ECO:0000256" key="12">
    <source>
        <dbReference type="PROSITE-ProRule" id="PRU00322"/>
    </source>
</evidence>
<protein>
    <recommendedName>
        <fullName evidence="18">Calpain-D</fullName>
    </recommendedName>
</protein>
<dbReference type="FunCoup" id="B4N1Z9">
    <property type="interactions" value="398"/>
</dbReference>
<dbReference type="PANTHER" id="PTHR10183">
    <property type="entry name" value="CALPAIN"/>
    <property type="match status" value="1"/>
</dbReference>
<keyword evidence="6 12" id="KW-0863">Zinc-finger</keyword>
<evidence type="ECO:0000259" key="15">
    <source>
        <dbReference type="PROSITE" id="PS50203"/>
    </source>
</evidence>
<evidence type="ECO:0000256" key="7">
    <source>
        <dbReference type="ARBA" id="ARBA00022801"/>
    </source>
</evidence>
<organism evidence="16 17">
    <name type="scientific">Drosophila willistoni</name>
    <name type="common">Fruit fly</name>
    <dbReference type="NCBI Taxonomy" id="7260"/>
    <lineage>
        <taxon>Eukaryota</taxon>
        <taxon>Metazoa</taxon>
        <taxon>Ecdysozoa</taxon>
        <taxon>Arthropoda</taxon>
        <taxon>Hexapoda</taxon>
        <taxon>Insecta</taxon>
        <taxon>Pterygota</taxon>
        <taxon>Neoptera</taxon>
        <taxon>Endopterygota</taxon>
        <taxon>Diptera</taxon>
        <taxon>Brachycera</taxon>
        <taxon>Muscomorpha</taxon>
        <taxon>Ephydroidea</taxon>
        <taxon>Drosophilidae</taxon>
        <taxon>Drosophila</taxon>
        <taxon>Sophophora</taxon>
    </lineage>
</organism>
<keyword evidence="2" id="KW-0597">Phosphoprotein</keyword>
<feature type="domain" description="RanBP2-type" evidence="14">
    <location>
        <begin position="777"/>
        <end position="806"/>
    </location>
</feature>
<feature type="domain" description="Calpain catalytic" evidence="15">
    <location>
        <begin position="864"/>
        <end position="1171"/>
    </location>
</feature>
<feature type="compositionally biased region" description="Gly residues" evidence="13">
    <location>
        <begin position="214"/>
        <end position="224"/>
    </location>
</feature>
<evidence type="ECO:0000256" key="4">
    <source>
        <dbReference type="ARBA" id="ARBA00022723"/>
    </source>
</evidence>
<keyword evidence="4" id="KW-0479">Metal-binding</keyword>
<dbReference type="InParanoid" id="B4N1Z9"/>
<dbReference type="Gene3D" id="4.10.1060.10">
    <property type="entry name" value="Zinc finger, RanBP2-type"/>
    <property type="match status" value="1"/>
</dbReference>
<dbReference type="PROSITE" id="PS01358">
    <property type="entry name" value="ZF_RANBP2_1"/>
    <property type="match status" value="5"/>
</dbReference>
<dbReference type="SUPFAM" id="SSF54001">
    <property type="entry name" value="Cysteine proteinases"/>
    <property type="match status" value="1"/>
</dbReference>
<feature type="region of interest" description="Disordered" evidence="13">
    <location>
        <begin position="40"/>
        <end position="66"/>
    </location>
</feature>
<dbReference type="PANTHER" id="PTHR10183:SF382">
    <property type="entry name" value="CALPAIN-15"/>
    <property type="match status" value="1"/>
</dbReference>
<dbReference type="STRING" id="7260.B4N1Z9"/>
<proteinExistence type="inferred from homology"/>
<feature type="domain" description="RanBP2-type" evidence="14">
    <location>
        <begin position="577"/>
        <end position="607"/>
    </location>
</feature>
<evidence type="ECO:0000256" key="9">
    <source>
        <dbReference type="ARBA" id="ARBA00022833"/>
    </source>
</evidence>
<evidence type="ECO:0008006" key="18">
    <source>
        <dbReference type="Google" id="ProtNLM"/>
    </source>
</evidence>
<dbReference type="Proteomes" id="UP000007798">
    <property type="component" value="Unassembled WGS sequence"/>
</dbReference>
<dbReference type="InterPro" id="IPR038765">
    <property type="entry name" value="Papain-like_cys_pep_sf"/>
</dbReference>
<dbReference type="PROSITE" id="PS50203">
    <property type="entry name" value="CALPAIN_CAT"/>
    <property type="match status" value="1"/>
</dbReference>
<feature type="compositionally biased region" description="Gly residues" evidence="13">
    <location>
        <begin position="681"/>
        <end position="697"/>
    </location>
</feature>
<dbReference type="Gene3D" id="2.30.30.380">
    <property type="entry name" value="Zn-finger domain of Sec23/24"/>
    <property type="match status" value="2"/>
</dbReference>
<keyword evidence="9" id="KW-0862">Zinc</keyword>
<reference evidence="16 17" key="1">
    <citation type="journal article" date="2007" name="Nature">
        <title>Evolution of genes and genomes on the Drosophila phylogeny.</title>
        <authorList>
            <consortium name="Drosophila 12 Genomes Consortium"/>
            <person name="Clark A.G."/>
            <person name="Eisen M.B."/>
            <person name="Smith D.R."/>
            <person name="Bergman C.M."/>
            <person name="Oliver B."/>
            <person name="Markow T.A."/>
            <person name="Kaufman T.C."/>
            <person name="Kellis M."/>
            <person name="Gelbart W."/>
            <person name="Iyer V.N."/>
            <person name="Pollard D.A."/>
            <person name="Sackton T.B."/>
            <person name="Larracuente A.M."/>
            <person name="Singh N.D."/>
            <person name="Abad J.P."/>
            <person name="Abt D.N."/>
            <person name="Adryan B."/>
            <person name="Aguade M."/>
            <person name="Akashi H."/>
            <person name="Anderson W.W."/>
            <person name="Aquadro C.F."/>
            <person name="Ardell D.H."/>
            <person name="Arguello R."/>
            <person name="Artieri C.G."/>
            <person name="Barbash D.A."/>
            <person name="Barker D."/>
            <person name="Barsanti P."/>
            <person name="Batterham P."/>
            <person name="Batzoglou S."/>
            <person name="Begun D."/>
            <person name="Bhutkar A."/>
            <person name="Blanco E."/>
            <person name="Bosak S.A."/>
            <person name="Bradley R.K."/>
            <person name="Brand A.D."/>
            <person name="Brent M.R."/>
            <person name="Brooks A.N."/>
            <person name="Brown R.H."/>
            <person name="Butlin R.K."/>
            <person name="Caggese C."/>
            <person name="Calvi B.R."/>
            <person name="Bernardo de Carvalho A."/>
            <person name="Caspi A."/>
            <person name="Castrezana S."/>
            <person name="Celniker S.E."/>
            <person name="Chang J.L."/>
            <person name="Chapple C."/>
            <person name="Chatterji S."/>
            <person name="Chinwalla A."/>
            <person name="Civetta A."/>
            <person name="Clifton S.W."/>
            <person name="Comeron J.M."/>
            <person name="Costello J.C."/>
            <person name="Coyne J.A."/>
            <person name="Daub J."/>
            <person name="David R.G."/>
            <person name="Delcher A.L."/>
            <person name="Delehaunty K."/>
            <person name="Do C.B."/>
            <person name="Ebling H."/>
            <person name="Edwards K."/>
            <person name="Eickbush T."/>
            <person name="Evans J.D."/>
            <person name="Filipski A."/>
            <person name="Findeiss S."/>
            <person name="Freyhult E."/>
            <person name="Fulton L."/>
            <person name="Fulton R."/>
            <person name="Garcia A.C."/>
            <person name="Gardiner A."/>
            <person name="Garfield D.A."/>
            <person name="Garvin B.E."/>
            <person name="Gibson G."/>
            <person name="Gilbert D."/>
            <person name="Gnerre S."/>
            <person name="Godfrey J."/>
            <person name="Good R."/>
            <person name="Gotea V."/>
            <person name="Gravely B."/>
            <person name="Greenberg A.J."/>
            <person name="Griffiths-Jones S."/>
            <person name="Gross S."/>
            <person name="Guigo R."/>
            <person name="Gustafson E.A."/>
            <person name="Haerty W."/>
            <person name="Hahn M.W."/>
            <person name="Halligan D.L."/>
            <person name="Halpern A.L."/>
            <person name="Halter G.M."/>
            <person name="Han M.V."/>
            <person name="Heger A."/>
            <person name="Hillier L."/>
            <person name="Hinrichs A.S."/>
            <person name="Holmes I."/>
            <person name="Hoskins R.A."/>
            <person name="Hubisz M.J."/>
            <person name="Hultmark D."/>
            <person name="Huntley M.A."/>
            <person name="Jaffe D.B."/>
            <person name="Jagadeeshan S."/>
            <person name="Jeck W.R."/>
            <person name="Johnson J."/>
            <person name="Jones C.D."/>
            <person name="Jordan W.C."/>
            <person name="Karpen G.H."/>
            <person name="Kataoka E."/>
            <person name="Keightley P.D."/>
            <person name="Kheradpour P."/>
            <person name="Kirkness E.F."/>
            <person name="Koerich L.B."/>
            <person name="Kristiansen K."/>
            <person name="Kudrna D."/>
            <person name="Kulathinal R.J."/>
            <person name="Kumar S."/>
            <person name="Kwok R."/>
            <person name="Lander E."/>
            <person name="Langley C.H."/>
            <person name="Lapoint R."/>
            <person name="Lazzaro B.P."/>
            <person name="Lee S.J."/>
            <person name="Levesque L."/>
            <person name="Li R."/>
            <person name="Lin C.F."/>
            <person name="Lin M.F."/>
            <person name="Lindblad-Toh K."/>
            <person name="Llopart A."/>
            <person name="Long M."/>
            <person name="Low L."/>
            <person name="Lozovsky E."/>
            <person name="Lu J."/>
            <person name="Luo M."/>
            <person name="Machado C.A."/>
            <person name="Makalowski W."/>
            <person name="Marzo M."/>
            <person name="Matsuda M."/>
            <person name="Matzkin L."/>
            <person name="McAllister B."/>
            <person name="McBride C.S."/>
            <person name="McKernan B."/>
            <person name="McKernan K."/>
            <person name="Mendez-Lago M."/>
            <person name="Minx P."/>
            <person name="Mollenhauer M.U."/>
            <person name="Montooth K."/>
            <person name="Mount S.M."/>
            <person name="Mu X."/>
            <person name="Myers E."/>
            <person name="Negre B."/>
            <person name="Newfeld S."/>
            <person name="Nielsen R."/>
            <person name="Noor M.A."/>
            <person name="O'Grady P."/>
            <person name="Pachter L."/>
            <person name="Papaceit M."/>
            <person name="Parisi M.J."/>
            <person name="Parisi M."/>
            <person name="Parts L."/>
            <person name="Pedersen J.S."/>
            <person name="Pesole G."/>
            <person name="Phillippy A.M."/>
            <person name="Ponting C.P."/>
            <person name="Pop M."/>
            <person name="Porcelli D."/>
            <person name="Powell J.R."/>
            <person name="Prohaska S."/>
            <person name="Pruitt K."/>
            <person name="Puig M."/>
            <person name="Quesneville H."/>
            <person name="Ram K.R."/>
            <person name="Rand D."/>
            <person name="Rasmussen M.D."/>
            <person name="Reed L.K."/>
            <person name="Reenan R."/>
            <person name="Reily A."/>
            <person name="Remington K.A."/>
            <person name="Rieger T.T."/>
            <person name="Ritchie M.G."/>
            <person name="Robin C."/>
            <person name="Rogers Y.H."/>
            <person name="Rohde C."/>
            <person name="Rozas J."/>
            <person name="Rubenfield M.J."/>
            <person name="Ruiz A."/>
            <person name="Russo S."/>
            <person name="Salzberg S.L."/>
            <person name="Sanchez-Gracia A."/>
            <person name="Saranga D.J."/>
            <person name="Sato H."/>
            <person name="Schaeffer S.W."/>
            <person name="Schatz M.C."/>
            <person name="Schlenke T."/>
            <person name="Schwartz R."/>
            <person name="Segarra C."/>
            <person name="Singh R.S."/>
            <person name="Sirot L."/>
            <person name="Sirota M."/>
            <person name="Sisneros N.B."/>
            <person name="Smith C.D."/>
            <person name="Smith T.F."/>
            <person name="Spieth J."/>
            <person name="Stage D.E."/>
            <person name="Stark A."/>
            <person name="Stephan W."/>
            <person name="Strausberg R.L."/>
            <person name="Strempel S."/>
            <person name="Sturgill D."/>
            <person name="Sutton G."/>
            <person name="Sutton G.G."/>
            <person name="Tao W."/>
            <person name="Teichmann S."/>
            <person name="Tobari Y.N."/>
            <person name="Tomimura Y."/>
            <person name="Tsolas J.M."/>
            <person name="Valente V.L."/>
            <person name="Venter E."/>
            <person name="Venter J.C."/>
            <person name="Vicario S."/>
            <person name="Vieira F.G."/>
            <person name="Vilella A.J."/>
            <person name="Villasante A."/>
            <person name="Walenz B."/>
            <person name="Wang J."/>
            <person name="Wasserman M."/>
            <person name="Watts T."/>
            <person name="Wilson D."/>
            <person name="Wilson R.K."/>
            <person name="Wing R.A."/>
            <person name="Wolfner M.F."/>
            <person name="Wong A."/>
            <person name="Wong G.K."/>
            <person name="Wu C.I."/>
            <person name="Wu G."/>
            <person name="Yamamoto D."/>
            <person name="Yang H.P."/>
            <person name="Yang S.P."/>
            <person name="Yorke J.A."/>
            <person name="Yoshida K."/>
            <person name="Zdobnov E."/>
            <person name="Zhang P."/>
            <person name="Zhang Y."/>
            <person name="Zimin A.V."/>
            <person name="Baldwin J."/>
            <person name="Abdouelleil A."/>
            <person name="Abdulkadir J."/>
            <person name="Abebe A."/>
            <person name="Abera B."/>
            <person name="Abreu J."/>
            <person name="Acer S.C."/>
            <person name="Aftuck L."/>
            <person name="Alexander A."/>
            <person name="An P."/>
            <person name="Anderson E."/>
            <person name="Anderson S."/>
            <person name="Arachi H."/>
            <person name="Azer M."/>
            <person name="Bachantsang P."/>
            <person name="Barry A."/>
            <person name="Bayul T."/>
            <person name="Berlin A."/>
            <person name="Bessette D."/>
            <person name="Bloom T."/>
            <person name="Blye J."/>
            <person name="Boguslavskiy L."/>
            <person name="Bonnet C."/>
            <person name="Boukhgalter B."/>
            <person name="Bourzgui I."/>
            <person name="Brown A."/>
            <person name="Cahill P."/>
            <person name="Channer S."/>
            <person name="Cheshatsang Y."/>
            <person name="Chuda L."/>
            <person name="Citroen M."/>
            <person name="Collymore A."/>
            <person name="Cooke P."/>
            <person name="Costello M."/>
            <person name="D'Aco K."/>
            <person name="Daza R."/>
            <person name="De Haan G."/>
            <person name="DeGray S."/>
            <person name="DeMaso C."/>
            <person name="Dhargay N."/>
            <person name="Dooley K."/>
            <person name="Dooley E."/>
            <person name="Doricent M."/>
            <person name="Dorje P."/>
            <person name="Dorjee K."/>
            <person name="Dupes A."/>
            <person name="Elong R."/>
            <person name="Falk J."/>
            <person name="Farina A."/>
            <person name="Faro S."/>
            <person name="Ferguson D."/>
            <person name="Fisher S."/>
            <person name="Foley C.D."/>
            <person name="Franke A."/>
            <person name="Friedrich D."/>
            <person name="Gadbois L."/>
            <person name="Gearin G."/>
            <person name="Gearin C.R."/>
            <person name="Giannoukos G."/>
            <person name="Goode T."/>
            <person name="Graham J."/>
            <person name="Grandbois E."/>
            <person name="Grewal S."/>
            <person name="Gyaltsen K."/>
            <person name="Hafez N."/>
            <person name="Hagos B."/>
            <person name="Hall J."/>
            <person name="Henson C."/>
            <person name="Hollinger A."/>
            <person name="Honan T."/>
            <person name="Huard M.D."/>
            <person name="Hughes L."/>
            <person name="Hurhula B."/>
            <person name="Husby M.E."/>
            <person name="Kamat A."/>
            <person name="Kanga B."/>
            <person name="Kashin S."/>
            <person name="Khazanovich D."/>
            <person name="Kisner P."/>
            <person name="Lance K."/>
            <person name="Lara M."/>
            <person name="Lee W."/>
            <person name="Lennon N."/>
            <person name="Letendre F."/>
            <person name="LeVine R."/>
            <person name="Lipovsky A."/>
            <person name="Liu X."/>
            <person name="Liu J."/>
            <person name="Liu S."/>
            <person name="Lokyitsang T."/>
            <person name="Lokyitsang Y."/>
            <person name="Lubonja R."/>
            <person name="Lui A."/>
            <person name="MacDonald P."/>
            <person name="Magnisalis V."/>
            <person name="Maru K."/>
            <person name="Matthews C."/>
            <person name="McCusker W."/>
            <person name="McDonough S."/>
            <person name="Mehta T."/>
            <person name="Meldrim J."/>
            <person name="Meneus L."/>
            <person name="Mihai O."/>
            <person name="Mihalev A."/>
            <person name="Mihova T."/>
            <person name="Mittelman R."/>
            <person name="Mlenga V."/>
            <person name="Montmayeur A."/>
            <person name="Mulrain L."/>
            <person name="Navidi A."/>
            <person name="Naylor J."/>
            <person name="Negash T."/>
            <person name="Nguyen T."/>
            <person name="Nguyen N."/>
            <person name="Nicol R."/>
            <person name="Norbu C."/>
            <person name="Norbu N."/>
            <person name="Novod N."/>
            <person name="O'Neill B."/>
            <person name="Osman S."/>
            <person name="Markiewicz E."/>
            <person name="Oyono O.L."/>
            <person name="Patti C."/>
            <person name="Phunkhang P."/>
            <person name="Pierre F."/>
            <person name="Priest M."/>
            <person name="Raghuraman S."/>
            <person name="Rege F."/>
            <person name="Reyes R."/>
            <person name="Rise C."/>
            <person name="Rogov P."/>
            <person name="Ross K."/>
            <person name="Ryan E."/>
            <person name="Settipalli S."/>
            <person name="Shea T."/>
            <person name="Sherpa N."/>
            <person name="Shi L."/>
            <person name="Shih D."/>
            <person name="Sparrow T."/>
            <person name="Spaulding J."/>
            <person name="Stalker J."/>
            <person name="Stange-Thomann N."/>
            <person name="Stavropoulos S."/>
            <person name="Stone C."/>
            <person name="Strader C."/>
            <person name="Tesfaye S."/>
            <person name="Thomson T."/>
            <person name="Thoulutsang Y."/>
            <person name="Thoulutsang D."/>
            <person name="Topham K."/>
            <person name="Topping I."/>
            <person name="Tsamla T."/>
            <person name="Vassiliev H."/>
            <person name="Vo A."/>
            <person name="Wangchuk T."/>
            <person name="Wangdi T."/>
            <person name="Weiand M."/>
            <person name="Wilkinson J."/>
            <person name="Wilson A."/>
            <person name="Yadav S."/>
            <person name="Young G."/>
            <person name="Yu Q."/>
            <person name="Zembek L."/>
            <person name="Zhong D."/>
            <person name="Zimmer A."/>
            <person name="Zwirko Z."/>
            <person name="Jaffe D.B."/>
            <person name="Alvarez P."/>
            <person name="Brockman W."/>
            <person name="Butler J."/>
            <person name="Chin C."/>
            <person name="Gnerre S."/>
            <person name="Grabherr M."/>
            <person name="Kleber M."/>
            <person name="Mauceli E."/>
            <person name="MacCallum I."/>
        </authorList>
    </citation>
    <scope>NUCLEOTIDE SEQUENCE [LARGE SCALE GENOMIC DNA]</scope>
    <source>
        <strain evidence="17">Tucson 14030-0811.24</strain>
    </source>
</reference>
<evidence type="ECO:0000256" key="3">
    <source>
        <dbReference type="ARBA" id="ARBA00022670"/>
    </source>
</evidence>
<dbReference type="FunFam" id="3.90.70.10:FF:000010">
    <property type="entry name" value="Calpain 15"/>
    <property type="match status" value="1"/>
</dbReference>
<evidence type="ECO:0000259" key="14">
    <source>
        <dbReference type="PROSITE" id="PS50199"/>
    </source>
</evidence>
<dbReference type="Gene3D" id="3.90.70.10">
    <property type="entry name" value="Cysteine proteinases"/>
    <property type="match status" value="1"/>
</dbReference>
<dbReference type="eggNOG" id="KOG0045">
    <property type="taxonomic scope" value="Eukaryota"/>
</dbReference>
<dbReference type="GO" id="GO:0004198">
    <property type="term" value="F:calcium-dependent cysteine-type endopeptidase activity"/>
    <property type="evidence" value="ECO:0007669"/>
    <property type="project" value="InterPro"/>
</dbReference>
<dbReference type="EMBL" id="CH963925">
    <property type="protein sequence ID" value="EDW78388.2"/>
    <property type="molecule type" value="Genomic_DNA"/>
</dbReference>
<evidence type="ECO:0000256" key="8">
    <source>
        <dbReference type="ARBA" id="ARBA00022807"/>
    </source>
</evidence>
<evidence type="ECO:0000256" key="6">
    <source>
        <dbReference type="ARBA" id="ARBA00022771"/>
    </source>
</evidence>
<dbReference type="InterPro" id="IPR022684">
    <property type="entry name" value="Calpain_cysteine_protease"/>
</dbReference>
<feature type="compositionally biased region" description="Basic and acidic residues" evidence="13">
    <location>
        <begin position="626"/>
        <end position="639"/>
    </location>
</feature>
<gene>
    <name evidence="16" type="primary">Dwil\GK16404</name>
    <name evidence="16" type="ORF">Dwil_GK16404</name>
</gene>
<feature type="domain" description="RanBP2-type" evidence="14">
    <location>
        <begin position="537"/>
        <end position="566"/>
    </location>
</feature>
<feature type="region of interest" description="Disordered" evidence="13">
    <location>
        <begin position="623"/>
        <end position="738"/>
    </location>
</feature>
<keyword evidence="17" id="KW-1185">Reference proteome</keyword>
<keyword evidence="8 11" id="KW-0788">Thiol protease</keyword>
<feature type="compositionally biased region" description="Gly residues" evidence="13">
    <location>
        <begin position="644"/>
        <end position="654"/>
    </location>
</feature>
<comment type="similarity">
    <text evidence="1">Belongs to the peptidase C2 family.</text>
</comment>
<evidence type="ECO:0000256" key="13">
    <source>
        <dbReference type="SAM" id="MobiDB-lite"/>
    </source>
</evidence>
<dbReference type="PRINTS" id="PR00704">
    <property type="entry name" value="CALPAIN"/>
</dbReference>
<feature type="compositionally biased region" description="Low complexity" evidence="13">
    <location>
        <begin position="698"/>
        <end position="723"/>
    </location>
</feature>
<feature type="active site" evidence="10 11">
    <location>
        <position position="929"/>
    </location>
</feature>
<dbReference type="InterPro" id="IPR036443">
    <property type="entry name" value="Znf_RanBP2_sf"/>
</dbReference>
<dbReference type="FunFam" id="2.30.30.380:FF:000022">
    <property type="entry name" value="calpain-D isoform X3"/>
    <property type="match status" value="1"/>
</dbReference>
<dbReference type="Pfam" id="PF00641">
    <property type="entry name" value="Zn_ribbon_RanBP"/>
    <property type="match status" value="6"/>
</dbReference>
<evidence type="ECO:0000313" key="17">
    <source>
        <dbReference type="Proteomes" id="UP000007798"/>
    </source>
</evidence>